<dbReference type="InterPro" id="IPR003657">
    <property type="entry name" value="WRKY_dom"/>
</dbReference>
<gene>
    <name evidence="9" type="ORF">K7X08_022799</name>
</gene>
<dbReference type="Proteomes" id="UP001152561">
    <property type="component" value="Unassembled WGS sequence"/>
</dbReference>
<feature type="region of interest" description="Disordered" evidence="7">
    <location>
        <begin position="404"/>
        <end position="481"/>
    </location>
</feature>
<evidence type="ECO:0000256" key="3">
    <source>
        <dbReference type="ARBA" id="ARBA00023015"/>
    </source>
</evidence>
<organism evidence="9 10">
    <name type="scientific">Anisodus acutangulus</name>
    <dbReference type="NCBI Taxonomy" id="402998"/>
    <lineage>
        <taxon>Eukaryota</taxon>
        <taxon>Viridiplantae</taxon>
        <taxon>Streptophyta</taxon>
        <taxon>Embryophyta</taxon>
        <taxon>Tracheophyta</taxon>
        <taxon>Spermatophyta</taxon>
        <taxon>Magnoliopsida</taxon>
        <taxon>eudicotyledons</taxon>
        <taxon>Gunneridae</taxon>
        <taxon>Pentapetalae</taxon>
        <taxon>asterids</taxon>
        <taxon>lamiids</taxon>
        <taxon>Solanales</taxon>
        <taxon>Solanaceae</taxon>
        <taxon>Solanoideae</taxon>
        <taxon>Hyoscyameae</taxon>
        <taxon>Anisodus</taxon>
    </lineage>
</organism>
<dbReference type="Gene3D" id="2.20.25.80">
    <property type="entry name" value="WRKY domain"/>
    <property type="match status" value="2"/>
</dbReference>
<keyword evidence="3" id="KW-0805">Transcription regulation</keyword>
<keyword evidence="4" id="KW-0238">DNA-binding</keyword>
<evidence type="ECO:0000256" key="7">
    <source>
        <dbReference type="SAM" id="MobiDB-lite"/>
    </source>
</evidence>
<evidence type="ECO:0000256" key="1">
    <source>
        <dbReference type="ARBA" id="ARBA00004123"/>
    </source>
</evidence>
<dbReference type="InterPro" id="IPR044810">
    <property type="entry name" value="WRKY_plant"/>
</dbReference>
<dbReference type="SUPFAM" id="SSF118290">
    <property type="entry name" value="WRKY DNA-binding domain"/>
    <property type="match status" value="2"/>
</dbReference>
<dbReference type="PROSITE" id="PS50811">
    <property type="entry name" value="WRKY"/>
    <property type="match status" value="2"/>
</dbReference>
<feature type="compositionally biased region" description="Polar residues" evidence="7">
    <location>
        <begin position="563"/>
        <end position="597"/>
    </location>
</feature>
<dbReference type="PANTHER" id="PTHR31221">
    <property type="entry name" value="WRKY TRANSCRIPTION FACTOR PROTEIN 1-RELATED"/>
    <property type="match status" value="1"/>
</dbReference>
<keyword evidence="2" id="KW-0677">Repeat</keyword>
<dbReference type="GO" id="GO:0043565">
    <property type="term" value="F:sequence-specific DNA binding"/>
    <property type="evidence" value="ECO:0007669"/>
    <property type="project" value="InterPro"/>
</dbReference>
<name>A0A9Q1RHJ6_9SOLA</name>
<dbReference type="FunFam" id="2.20.25.80:FF:000006">
    <property type="entry name" value="WRKY transcription factor"/>
    <property type="match status" value="1"/>
</dbReference>
<dbReference type="EMBL" id="JAJAGQ010000008">
    <property type="protein sequence ID" value="KAJ8556041.1"/>
    <property type="molecule type" value="Genomic_DNA"/>
</dbReference>
<dbReference type="GO" id="GO:0003700">
    <property type="term" value="F:DNA-binding transcription factor activity"/>
    <property type="evidence" value="ECO:0007669"/>
    <property type="project" value="InterPro"/>
</dbReference>
<dbReference type="GO" id="GO:0005634">
    <property type="term" value="C:nucleus"/>
    <property type="evidence" value="ECO:0007669"/>
    <property type="project" value="UniProtKB-SubCell"/>
</dbReference>
<dbReference type="SMART" id="SM00774">
    <property type="entry name" value="WRKY"/>
    <property type="match status" value="2"/>
</dbReference>
<comment type="subcellular location">
    <subcellularLocation>
        <location evidence="1">Nucleus</location>
    </subcellularLocation>
</comment>
<evidence type="ECO:0000256" key="4">
    <source>
        <dbReference type="ARBA" id="ARBA00023125"/>
    </source>
</evidence>
<protein>
    <recommendedName>
        <fullName evidence="8">WRKY domain-containing protein</fullName>
    </recommendedName>
</protein>
<dbReference type="FunFam" id="2.20.25.80:FF:000001">
    <property type="entry name" value="WRKY transcription factor 33"/>
    <property type="match status" value="1"/>
</dbReference>
<keyword evidence="6" id="KW-0539">Nucleus</keyword>
<dbReference type="PANTHER" id="PTHR31221:SF338">
    <property type="entry name" value="OS08G0499300 PROTEIN"/>
    <property type="match status" value="1"/>
</dbReference>
<dbReference type="OrthoDB" id="1923003at2759"/>
<evidence type="ECO:0000313" key="9">
    <source>
        <dbReference type="EMBL" id="KAJ8556041.1"/>
    </source>
</evidence>
<comment type="caution">
    <text evidence="9">The sequence shown here is derived from an EMBL/GenBank/DDBJ whole genome shotgun (WGS) entry which is preliminary data.</text>
</comment>
<proteinExistence type="predicted"/>
<dbReference type="Pfam" id="PF03106">
    <property type="entry name" value="WRKY"/>
    <property type="match status" value="2"/>
</dbReference>
<feature type="region of interest" description="Disordered" evidence="7">
    <location>
        <begin position="552"/>
        <end position="597"/>
    </location>
</feature>
<dbReference type="AlphaFoldDB" id="A0A9Q1RHJ6"/>
<sequence>MGGFDDHAAFIGDWVPFSPSPRTFFSSLLVDDVGAMPAHMEHTNESKCRKFIFEPQEHIASCSSDEKDGVRAVEANDQTVKLSVLSDQKMSSRGGLMERMVARSGFNAPRLNTEGIRPAVLSQNQEVRSPYLTIPAGLSPSILLDSPVLIFNPLFQPSPTTGIFPFASDDESKNSRLMTEAADKKKETVCASNNSSSSSIPIIDTGRVNPSSLPQQFFQQVEVSVHPDNSLQPQSIEATQNEWIRHETSDFPMLCTEKDVPASDVKPEARTFKVVGDITGHSPSLDEQQNEDTTVEDGYNWRKYEQKQVKGSEYPRSYFKCTHPNCPVKKKIERFHEGHVMKIIYDGAHNHPKPLPKWRSSLGSSNSYGDLQLDNVDPSGTGVNGELALETIQQGLTARGLEWRNDDLEGNGSPTLHANGALSGSADAVDVSSTFSNDEDEDDCGTHGSASLGYDGGAEDESESKRRKIEPYATTDMSGTSKAIRKPRVVVQTTSEVDILDDGYRWRKYGQKVVKGNSNPRSYYKCTSPGCNVRKHVERASHDLKTVITTYEGKHNHDVPPARNSNRAKSEVSNSLSNPITTNAQSHAQGPEPTQLQSITARYGRAPSLSSFGPTSGFNSFGTNQQDLAGLNADQHKFPVPVHPYIGHFRPVNDAGFMLPTGESVSDPSLNYSNGSSNHE</sequence>
<keyword evidence="10" id="KW-1185">Reference proteome</keyword>
<evidence type="ECO:0000313" key="10">
    <source>
        <dbReference type="Proteomes" id="UP001152561"/>
    </source>
</evidence>
<reference evidence="10" key="1">
    <citation type="journal article" date="2023" name="Proc. Natl. Acad. Sci. U.S.A.">
        <title>Genomic and structural basis for evolution of tropane alkaloid biosynthesis.</title>
        <authorList>
            <person name="Wanga Y.-J."/>
            <person name="Taina T."/>
            <person name="Yua J.-Y."/>
            <person name="Lia J."/>
            <person name="Xua B."/>
            <person name="Chenc J."/>
            <person name="D'Auriad J.C."/>
            <person name="Huanga J.-P."/>
            <person name="Huanga S.-X."/>
        </authorList>
    </citation>
    <scope>NUCLEOTIDE SEQUENCE [LARGE SCALE GENOMIC DNA]</scope>
    <source>
        <strain evidence="10">cv. KIB-2019</strain>
    </source>
</reference>
<accession>A0A9Q1RHJ6</accession>
<evidence type="ECO:0000259" key="8">
    <source>
        <dbReference type="PROSITE" id="PS50811"/>
    </source>
</evidence>
<keyword evidence="5" id="KW-0804">Transcription</keyword>
<evidence type="ECO:0000256" key="6">
    <source>
        <dbReference type="ARBA" id="ARBA00023242"/>
    </source>
</evidence>
<dbReference type="InterPro" id="IPR036576">
    <property type="entry name" value="WRKY_dom_sf"/>
</dbReference>
<feature type="domain" description="WRKY" evidence="8">
    <location>
        <begin position="290"/>
        <end position="354"/>
    </location>
</feature>
<evidence type="ECO:0000256" key="2">
    <source>
        <dbReference type="ARBA" id="ARBA00022737"/>
    </source>
</evidence>
<evidence type="ECO:0000256" key="5">
    <source>
        <dbReference type="ARBA" id="ARBA00023163"/>
    </source>
</evidence>
<feature type="domain" description="WRKY" evidence="8">
    <location>
        <begin position="495"/>
        <end position="560"/>
    </location>
</feature>